<comment type="caution">
    <text evidence="1">The sequence shown here is derived from an EMBL/GenBank/DDBJ whole genome shotgun (WGS) entry which is preliminary data.</text>
</comment>
<evidence type="ECO:0000313" key="1">
    <source>
        <dbReference type="EMBL" id="KAK8219919.1"/>
    </source>
</evidence>
<organism evidence="1 2">
    <name type="scientific">Zalaria obscura</name>
    <dbReference type="NCBI Taxonomy" id="2024903"/>
    <lineage>
        <taxon>Eukaryota</taxon>
        <taxon>Fungi</taxon>
        <taxon>Dikarya</taxon>
        <taxon>Ascomycota</taxon>
        <taxon>Pezizomycotina</taxon>
        <taxon>Dothideomycetes</taxon>
        <taxon>Dothideomycetidae</taxon>
        <taxon>Dothideales</taxon>
        <taxon>Zalariaceae</taxon>
        <taxon>Zalaria</taxon>
    </lineage>
</organism>
<name>A0ACC3SN03_9PEZI</name>
<dbReference type="Proteomes" id="UP001320706">
    <property type="component" value="Unassembled WGS sequence"/>
</dbReference>
<proteinExistence type="predicted"/>
<sequence length="493" mass="55132">MTDLGPVTEPTTNGSISVQNESVDPALNDLLQRCQTLYDELETFRRHLKDKRQEHEVELGHFRGTVRSELKALERLNKAAGEHVQSVEATQHTVASSNLPFLETLWNTVKRTNGLLSLQKRFYWKKIGKGQAKINGNGAGTALDKRKQSALVDVVTRDGLEWIKVSLITNNRLLHDMAKQGWEVGDSSSEEGDSAGNEDDDEYDIPLVKMAKDLLRAAEGVRIRTRHPQICLILPRVEEGEYDEIDRIIADLRGMGITIRCSDDAPEPTPLGNVIDDLLSDPFAGLTETLDIDCTILLAIVSDFSHCDVNAEPWFHRALKRQVEIEEQENLLPNLLYPAIAGHKLVCTDEAAKRMREIVDTIGTPGEKARTQLLMGDYPDMDVAQYRSELAKWSKFEVPANLNLPIQAVDKDSAAKALPQVAEKVKPHLTAINQSVFLYGWSAGNTVVTSNRTVVKQIEHVLDEHAESEKDWPSIWLCPTARSLVGKEKGRRE</sequence>
<keyword evidence="2" id="KW-1185">Reference proteome</keyword>
<reference evidence="1" key="1">
    <citation type="submission" date="2024-02" db="EMBL/GenBank/DDBJ databases">
        <title>Metagenome Assembled Genome of Zalaria obscura JY119.</title>
        <authorList>
            <person name="Vighnesh L."/>
            <person name="Jagadeeshwari U."/>
            <person name="Venkata Ramana C."/>
            <person name="Sasikala C."/>
        </authorList>
    </citation>
    <scope>NUCLEOTIDE SEQUENCE</scope>
    <source>
        <strain evidence="1">JY119</strain>
    </source>
</reference>
<evidence type="ECO:0000313" key="2">
    <source>
        <dbReference type="Proteomes" id="UP001320706"/>
    </source>
</evidence>
<dbReference type="EMBL" id="JAMKPW020000002">
    <property type="protein sequence ID" value="KAK8219919.1"/>
    <property type="molecule type" value="Genomic_DNA"/>
</dbReference>
<gene>
    <name evidence="1" type="ORF">M8818_000334</name>
</gene>
<accession>A0ACC3SN03</accession>
<protein>
    <submittedName>
        <fullName evidence="1">Uncharacterized protein</fullName>
    </submittedName>
</protein>